<reference evidence="2 3" key="1">
    <citation type="submission" date="2023-10" db="EMBL/GenBank/DDBJ databases">
        <title>Niallia locisalis sp.nov. isolated from a salt pond sample.</title>
        <authorList>
            <person name="Li X.-J."/>
            <person name="Dong L."/>
        </authorList>
    </citation>
    <scope>NUCLEOTIDE SEQUENCE [LARGE SCALE GENOMIC DNA]</scope>
    <source>
        <strain evidence="2 3">DSM 29761</strain>
    </source>
</reference>
<evidence type="ECO:0000313" key="2">
    <source>
        <dbReference type="EMBL" id="WVX84268.1"/>
    </source>
</evidence>
<dbReference type="EMBL" id="CP137640">
    <property type="protein sequence ID" value="WVX84268.1"/>
    <property type="molecule type" value="Genomic_DNA"/>
</dbReference>
<dbReference type="Proteomes" id="UP001357223">
    <property type="component" value="Chromosome"/>
</dbReference>
<name>A0ABZ2CL28_9BACI</name>
<feature type="coiled-coil region" evidence="1">
    <location>
        <begin position="94"/>
        <end position="171"/>
    </location>
</feature>
<accession>A0ABZ2CL28</accession>
<protein>
    <submittedName>
        <fullName evidence="2">Uncharacterized protein</fullName>
    </submittedName>
</protein>
<evidence type="ECO:0000313" key="3">
    <source>
        <dbReference type="Proteomes" id="UP001357223"/>
    </source>
</evidence>
<organism evidence="2 3">
    <name type="scientific">Niallia oryzisoli</name>
    <dbReference type="NCBI Taxonomy" id="1737571"/>
    <lineage>
        <taxon>Bacteria</taxon>
        <taxon>Bacillati</taxon>
        <taxon>Bacillota</taxon>
        <taxon>Bacilli</taxon>
        <taxon>Bacillales</taxon>
        <taxon>Bacillaceae</taxon>
        <taxon>Niallia</taxon>
    </lineage>
</organism>
<sequence length="325" mass="38063">MVNTELPTKKDYEEAVNELKKLNDELFYDDFKIKINQLETHIEQMTNSSLQDFKSEAGQIVNQVQSFIRQLESQQTEMTVLVNKQQQTMIQTNLEFLENERAQLLIVYEKLQNSVDHYTELTNELQQNIEKNNQDLVAEAIKAVSSVSDHIDEFIQELSLADEKNKEFLEQNRAYVTLTKKQITETEEKLTVMGETLQQMDERWEELFKSYEKKYQIHEQALKNLLVVREEALINKVTQLHENWSIQQYNHDEAHKAEILHWHEQVASHIKVQSRQNEKMLETIKTNLSSKADLAKAEKKQSLKTNILIAAVTVEAILIGLQFIM</sequence>
<gene>
    <name evidence="2" type="ORF">R4Z09_15475</name>
</gene>
<keyword evidence="3" id="KW-1185">Reference proteome</keyword>
<proteinExistence type="predicted"/>
<feature type="coiled-coil region" evidence="1">
    <location>
        <begin position="9"/>
        <end position="48"/>
    </location>
</feature>
<evidence type="ECO:0000256" key="1">
    <source>
        <dbReference type="SAM" id="Coils"/>
    </source>
</evidence>
<dbReference type="RefSeq" id="WP_338453141.1">
    <property type="nucleotide sequence ID" value="NZ_CP137640.1"/>
</dbReference>
<keyword evidence="1" id="KW-0175">Coiled coil</keyword>